<keyword evidence="3" id="KW-1185">Reference proteome</keyword>
<proteinExistence type="predicted"/>
<reference evidence="2" key="1">
    <citation type="submission" date="2023-08" db="EMBL/GenBank/DDBJ databases">
        <title>A de novo genome assembly of Solanum verrucosum Schlechtendal, a Mexican diploid species geographically isolated from the other diploid A-genome species in potato relatives.</title>
        <authorList>
            <person name="Hosaka K."/>
        </authorList>
    </citation>
    <scope>NUCLEOTIDE SEQUENCE</scope>
    <source>
        <tissue evidence="2">Young leaves</tissue>
    </source>
</reference>
<feature type="non-terminal residue" evidence="2">
    <location>
        <position position="1"/>
    </location>
</feature>
<protein>
    <submittedName>
        <fullName evidence="2">Uncharacterized protein</fullName>
    </submittedName>
</protein>
<evidence type="ECO:0000256" key="1">
    <source>
        <dbReference type="SAM" id="MobiDB-lite"/>
    </source>
</evidence>
<sequence length="63" mass="7018">SVPSPEGQNQIGDRKEQSASHRTVPRGSAISLKVTELEVIEGQCRQTMNQTKRQITEWIGDPN</sequence>
<gene>
    <name evidence="2" type="ORF">MTR67_001624</name>
</gene>
<dbReference type="EMBL" id="CP133612">
    <property type="protein sequence ID" value="WMV08239.1"/>
    <property type="molecule type" value="Genomic_DNA"/>
</dbReference>
<evidence type="ECO:0000313" key="3">
    <source>
        <dbReference type="Proteomes" id="UP001234989"/>
    </source>
</evidence>
<feature type="region of interest" description="Disordered" evidence="1">
    <location>
        <begin position="1"/>
        <end position="28"/>
    </location>
</feature>
<accession>A0AAF0PUL6</accession>
<name>A0AAF0PUL6_SOLVR</name>
<organism evidence="2 3">
    <name type="scientific">Solanum verrucosum</name>
    <dbReference type="NCBI Taxonomy" id="315347"/>
    <lineage>
        <taxon>Eukaryota</taxon>
        <taxon>Viridiplantae</taxon>
        <taxon>Streptophyta</taxon>
        <taxon>Embryophyta</taxon>
        <taxon>Tracheophyta</taxon>
        <taxon>Spermatophyta</taxon>
        <taxon>Magnoliopsida</taxon>
        <taxon>eudicotyledons</taxon>
        <taxon>Gunneridae</taxon>
        <taxon>Pentapetalae</taxon>
        <taxon>asterids</taxon>
        <taxon>lamiids</taxon>
        <taxon>Solanales</taxon>
        <taxon>Solanaceae</taxon>
        <taxon>Solanoideae</taxon>
        <taxon>Solaneae</taxon>
        <taxon>Solanum</taxon>
    </lineage>
</organism>
<evidence type="ECO:0000313" key="2">
    <source>
        <dbReference type="EMBL" id="WMV08239.1"/>
    </source>
</evidence>
<feature type="compositionally biased region" description="Polar residues" evidence="1">
    <location>
        <begin position="1"/>
        <end position="11"/>
    </location>
</feature>
<dbReference type="AlphaFoldDB" id="A0AAF0PUL6"/>
<dbReference type="Proteomes" id="UP001234989">
    <property type="component" value="Chromosome 1"/>
</dbReference>